<gene>
    <name evidence="1" type="ORF">PPNO1_LOCUS4276</name>
</gene>
<comment type="caution">
    <text evidence="1">The sequence shown here is derived from an EMBL/GenBank/DDBJ whole genome shotgun (WGS) entry which is preliminary data.</text>
</comment>
<dbReference type="EMBL" id="CALLCH030000011">
    <property type="protein sequence ID" value="CAI4214545.1"/>
    <property type="molecule type" value="Genomic_DNA"/>
</dbReference>
<proteinExistence type="predicted"/>
<reference evidence="1" key="1">
    <citation type="submission" date="2022-11" db="EMBL/GenBank/DDBJ databases">
        <authorList>
            <person name="Scott C."/>
            <person name="Bruce N."/>
        </authorList>
    </citation>
    <scope>NUCLEOTIDE SEQUENCE</scope>
</reference>
<evidence type="ECO:0000313" key="1">
    <source>
        <dbReference type="EMBL" id="CAI4214545.1"/>
    </source>
</evidence>
<dbReference type="OrthoDB" id="2288928at2759"/>
<accession>A0A9P1H266</accession>
<protein>
    <recommendedName>
        <fullName evidence="3">Heterokaryon incompatibility domain-containing protein</fullName>
    </recommendedName>
</protein>
<organism evidence="1 2">
    <name type="scientific">Parascedosporium putredinis</name>
    <dbReference type="NCBI Taxonomy" id="1442378"/>
    <lineage>
        <taxon>Eukaryota</taxon>
        <taxon>Fungi</taxon>
        <taxon>Dikarya</taxon>
        <taxon>Ascomycota</taxon>
        <taxon>Pezizomycotina</taxon>
        <taxon>Sordariomycetes</taxon>
        <taxon>Hypocreomycetidae</taxon>
        <taxon>Microascales</taxon>
        <taxon>Microascaceae</taxon>
        <taxon>Parascedosporium</taxon>
    </lineage>
</organism>
<evidence type="ECO:0008006" key="3">
    <source>
        <dbReference type="Google" id="ProtNLM"/>
    </source>
</evidence>
<dbReference type="InterPro" id="IPR052895">
    <property type="entry name" value="HetReg/Transcr_Mod"/>
</dbReference>
<dbReference type="Proteomes" id="UP000838763">
    <property type="component" value="Unassembled WGS sequence"/>
</dbReference>
<dbReference type="PANTHER" id="PTHR24148">
    <property type="entry name" value="ANKYRIN REPEAT DOMAIN-CONTAINING PROTEIN 39 HOMOLOG-RELATED"/>
    <property type="match status" value="1"/>
</dbReference>
<sequence length="306" mass="34957">MSAPSNTLRYEYRGLDSPRSFRLLKLTKGAKSDPLECELSVHKLQDLPCGVRSTVPEFQALSYFAAVLAAFFDNPWFSRVWVVQEVFESRKCRVLFGEEEEVPWLKVIALARWLIQSRGKESIGVQVLRLTKTNGVQNALFMHSGSTIWAPDPIPGLLQSVRDFGCTDPRDKVYAVLHMPFKQALVYRRMSFLASSKYLHFFVQGTAMMCILIQLCRQDPTDLLFWSLLLSVSYMTHHMVTLARTVARDFFQRLLNFIYTVDRVLLHDYKYSDTLQNALSNGRLLPPSPDVVQNGCRANSGAHEKP</sequence>
<dbReference type="PANTHER" id="PTHR24148:SF64">
    <property type="entry name" value="HETEROKARYON INCOMPATIBILITY DOMAIN-CONTAINING PROTEIN"/>
    <property type="match status" value="1"/>
</dbReference>
<name>A0A9P1H266_9PEZI</name>
<evidence type="ECO:0000313" key="2">
    <source>
        <dbReference type="Proteomes" id="UP000838763"/>
    </source>
</evidence>
<dbReference type="AlphaFoldDB" id="A0A9P1H266"/>
<keyword evidence="2" id="KW-1185">Reference proteome</keyword>